<dbReference type="EMBL" id="BEXD01002472">
    <property type="protein sequence ID" value="GBB98434.1"/>
    <property type="molecule type" value="Genomic_DNA"/>
</dbReference>
<organism evidence="1 3">
    <name type="scientific">Rhizophagus clarus</name>
    <dbReference type="NCBI Taxonomy" id="94130"/>
    <lineage>
        <taxon>Eukaryota</taxon>
        <taxon>Fungi</taxon>
        <taxon>Fungi incertae sedis</taxon>
        <taxon>Mucoromycota</taxon>
        <taxon>Glomeromycotina</taxon>
        <taxon>Glomeromycetes</taxon>
        <taxon>Glomerales</taxon>
        <taxon>Glomeraceae</taxon>
        <taxon>Rhizophagus</taxon>
    </lineage>
</organism>
<dbReference type="EMBL" id="BEXD01000196">
    <property type="protein sequence ID" value="GBB85187.1"/>
    <property type="molecule type" value="Genomic_DNA"/>
</dbReference>
<evidence type="ECO:0000313" key="2">
    <source>
        <dbReference type="EMBL" id="GBB98434.1"/>
    </source>
</evidence>
<dbReference type="Proteomes" id="UP000247702">
    <property type="component" value="Unassembled WGS sequence"/>
</dbReference>
<evidence type="ECO:0000313" key="3">
    <source>
        <dbReference type="Proteomes" id="UP000247702"/>
    </source>
</evidence>
<comment type="caution">
    <text evidence="1">The sequence shown here is derived from an EMBL/GenBank/DDBJ whole genome shotgun (WGS) entry which is preliminary data.</text>
</comment>
<keyword evidence="3" id="KW-1185">Reference proteome</keyword>
<sequence>MKIPDLDSVNNKFPSVSISTDISLDNSSDTYDMNSTPNDQQYIRVFQIRGWLKRGSGGAAAKYISAQPRVNYFSEAELIRILGTSEICVRLTAQCGAAKFSKKTKQ</sequence>
<gene>
    <name evidence="1" type="ORF">RclHR1_11740006</name>
    <name evidence="2" type="ORF">RclHR1_32220003</name>
</gene>
<proteinExistence type="predicted"/>
<name>A0A2Z6Q593_9GLOM</name>
<protein>
    <submittedName>
        <fullName evidence="1">Uncharacterized protein</fullName>
    </submittedName>
</protein>
<evidence type="ECO:0000313" key="1">
    <source>
        <dbReference type="EMBL" id="GBB85187.1"/>
    </source>
</evidence>
<dbReference type="AlphaFoldDB" id="A0A2Z6Q593"/>
<reference evidence="1 3" key="1">
    <citation type="submission" date="2017-11" db="EMBL/GenBank/DDBJ databases">
        <title>The genome of Rhizophagus clarus HR1 reveals common genetic basis of auxotrophy among arbuscular mycorrhizal fungi.</title>
        <authorList>
            <person name="Kobayashi Y."/>
        </authorList>
    </citation>
    <scope>NUCLEOTIDE SEQUENCE [LARGE SCALE GENOMIC DNA]</scope>
    <source>
        <strain evidence="1 3">HR1</strain>
    </source>
</reference>
<accession>A0A2Z6Q593</accession>